<feature type="transmembrane region" description="Helical" evidence="1">
    <location>
        <begin position="20"/>
        <end position="42"/>
    </location>
</feature>
<dbReference type="Gene3D" id="3.30.70.270">
    <property type="match status" value="1"/>
</dbReference>
<evidence type="ECO:0000313" key="3">
    <source>
        <dbReference type="EMBL" id="QIO05146.1"/>
    </source>
</evidence>
<keyword evidence="1" id="KW-1133">Transmembrane helix</keyword>
<dbReference type="InterPro" id="IPR000160">
    <property type="entry name" value="GGDEF_dom"/>
</dbReference>
<dbReference type="PROSITE" id="PS50887">
    <property type="entry name" value="GGDEF"/>
    <property type="match status" value="1"/>
</dbReference>
<evidence type="ECO:0000256" key="1">
    <source>
        <dbReference type="SAM" id="Phobius"/>
    </source>
</evidence>
<feature type="domain" description="GGDEF" evidence="2">
    <location>
        <begin position="274"/>
        <end position="405"/>
    </location>
</feature>
<accession>A0A6G8RT93</accession>
<sequence length="405" mass="46916">MINTLFNSNSLQTIFRKSQFTIFAITFLICTITFSSVSVLTVESYAKQNLQLISRTVAERVQPALVFKDRITLTEILNEYTVQHEVKMIQVYDNSGQLIAESVKDLEYYSTLQNLFDKIFLNHPVNLTVEHNGLNVGKVVLYGSSKKILVFIFKIFIGLLLGMLFMLLALWWSVNSTYHHIMKSISPIISIAQLVSNQKAYNLRFPENDIKEFHNLNNVFNELLEEIQSWHNHLQNENNILSYQVQHDDLTKLPNRNYFNQVLFNKFDNPISREKIALIFIDNNNFKGINDKYGHLAGDEVLKETANRLKSSIRQNDFVARLSGDEFAIILDSVHQTDYLITIAENLIKTCDKPITYNDQEIYFSFSLGIALARNAHSIEDVISQADQAMYKAKDLKNHWYIYHH</sequence>
<dbReference type="Proteomes" id="UP000502297">
    <property type="component" value="Chromosome"/>
</dbReference>
<evidence type="ECO:0000259" key="2">
    <source>
        <dbReference type="PROSITE" id="PS50887"/>
    </source>
</evidence>
<dbReference type="InterPro" id="IPR043128">
    <property type="entry name" value="Rev_trsase/Diguanyl_cyclase"/>
</dbReference>
<gene>
    <name evidence="3" type="ORF">G8E00_03765</name>
</gene>
<reference evidence="3 4" key="1">
    <citation type="submission" date="2020-03" db="EMBL/GenBank/DDBJ databases">
        <authorList>
            <person name="Zhu W."/>
        </authorList>
    </citation>
    <scope>NUCLEOTIDE SEQUENCE [LARGE SCALE GENOMIC DNA]</scope>
    <source>
        <strain evidence="3 4">323-1</strain>
    </source>
</reference>
<dbReference type="SMART" id="SM00267">
    <property type="entry name" value="GGDEF"/>
    <property type="match status" value="1"/>
</dbReference>
<dbReference type="KEGG" id="asha:G8E00_03765"/>
<proteinExistence type="predicted"/>
<dbReference type="CDD" id="cd01949">
    <property type="entry name" value="GGDEF"/>
    <property type="match status" value="1"/>
</dbReference>
<dbReference type="PANTHER" id="PTHR46663:SF2">
    <property type="entry name" value="GGDEF DOMAIN-CONTAINING PROTEIN"/>
    <property type="match status" value="1"/>
</dbReference>
<organism evidence="3 4">
    <name type="scientific">Acinetobacter shaoyimingii</name>
    <dbReference type="NCBI Taxonomy" id="2715164"/>
    <lineage>
        <taxon>Bacteria</taxon>
        <taxon>Pseudomonadati</taxon>
        <taxon>Pseudomonadota</taxon>
        <taxon>Gammaproteobacteria</taxon>
        <taxon>Moraxellales</taxon>
        <taxon>Moraxellaceae</taxon>
        <taxon>Acinetobacter</taxon>
    </lineage>
</organism>
<dbReference type="PANTHER" id="PTHR46663">
    <property type="entry name" value="DIGUANYLATE CYCLASE DGCT-RELATED"/>
    <property type="match status" value="1"/>
</dbReference>
<dbReference type="RefSeq" id="WP_166012629.1">
    <property type="nucleotide sequence ID" value="NZ_CP049801.1"/>
</dbReference>
<keyword evidence="1" id="KW-0812">Transmembrane</keyword>
<dbReference type="Pfam" id="PF17152">
    <property type="entry name" value="CHASE8"/>
    <property type="match status" value="1"/>
</dbReference>
<dbReference type="EMBL" id="CP049801">
    <property type="protein sequence ID" value="QIO05146.1"/>
    <property type="molecule type" value="Genomic_DNA"/>
</dbReference>
<protein>
    <submittedName>
        <fullName evidence="3">Diguanylate cyclase</fullName>
    </submittedName>
</protein>
<evidence type="ECO:0000313" key="4">
    <source>
        <dbReference type="Proteomes" id="UP000502297"/>
    </source>
</evidence>
<dbReference type="InterPro" id="IPR029787">
    <property type="entry name" value="Nucleotide_cyclase"/>
</dbReference>
<dbReference type="NCBIfam" id="TIGR00254">
    <property type="entry name" value="GGDEF"/>
    <property type="match status" value="1"/>
</dbReference>
<keyword evidence="4" id="KW-1185">Reference proteome</keyword>
<dbReference type="SUPFAM" id="SSF55073">
    <property type="entry name" value="Nucleotide cyclase"/>
    <property type="match status" value="1"/>
</dbReference>
<dbReference type="AlphaFoldDB" id="A0A6G8RT93"/>
<feature type="transmembrane region" description="Helical" evidence="1">
    <location>
        <begin position="148"/>
        <end position="172"/>
    </location>
</feature>
<dbReference type="InterPro" id="IPR052163">
    <property type="entry name" value="DGC-Regulatory_Protein"/>
</dbReference>
<name>A0A6G8RT93_9GAMM</name>
<dbReference type="InterPro" id="IPR033417">
    <property type="entry name" value="CHASE8"/>
</dbReference>
<keyword evidence="1" id="KW-0472">Membrane</keyword>
<dbReference type="Pfam" id="PF00990">
    <property type="entry name" value="GGDEF"/>
    <property type="match status" value="1"/>
</dbReference>